<reference evidence="7" key="2">
    <citation type="journal article" date="2018" name="Nat. Microbiol.">
        <title>Leveraging single-cell genomics to expand the fungal tree of life.</title>
        <authorList>
            <person name="Ahrendt S.R."/>
            <person name="Quandt C.A."/>
            <person name="Ciobanu D."/>
            <person name="Clum A."/>
            <person name="Salamov A."/>
            <person name="Andreopoulos B."/>
            <person name="Cheng J.F."/>
            <person name="Woyke T."/>
            <person name="Pelin A."/>
            <person name="Henrissat B."/>
            <person name="Reynolds N.K."/>
            <person name="Benny G.L."/>
            <person name="Smith M.E."/>
            <person name="James T.Y."/>
            <person name="Grigoriev I.V."/>
        </authorList>
    </citation>
    <scope>NUCLEOTIDE SEQUENCE [LARGE SCALE GENOMIC DNA]</scope>
    <source>
        <strain evidence="7">CSF55</strain>
    </source>
</reference>
<dbReference type="GO" id="GO:0044183">
    <property type="term" value="F:protein folding chaperone"/>
    <property type="evidence" value="ECO:0007669"/>
    <property type="project" value="TreeGrafter"/>
</dbReference>
<evidence type="ECO:0000256" key="3">
    <source>
        <dbReference type="SAM" id="Coils"/>
    </source>
</evidence>
<dbReference type="Pfam" id="PF01920">
    <property type="entry name" value="Prefoldin_2"/>
    <property type="match status" value="1"/>
</dbReference>
<evidence type="ECO:0000313" key="4">
    <source>
        <dbReference type="EMBL" id="EPZ32444.1"/>
    </source>
</evidence>
<dbReference type="STRING" id="988480.A0A075AV58"/>
<dbReference type="OrthoDB" id="2015447at2759"/>
<dbReference type="OMA" id="REMIQQK"/>
<name>A0A075AV58_ROZAC</name>
<evidence type="ECO:0000313" key="5">
    <source>
        <dbReference type="EMBL" id="RKP18907.1"/>
    </source>
</evidence>
<dbReference type="InterPro" id="IPR002777">
    <property type="entry name" value="PFD_beta-like"/>
</dbReference>
<dbReference type="GO" id="GO:0051082">
    <property type="term" value="F:unfolded protein binding"/>
    <property type="evidence" value="ECO:0007669"/>
    <property type="project" value="InterPro"/>
</dbReference>
<dbReference type="Proteomes" id="UP000281549">
    <property type="component" value="Unassembled WGS sequence"/>
</dbReference>
<dbReference type="EMBL" id="KE561154">
    <property type="protein sequence ID" value="EPZ32444.1"/>
    <property type="molecule type" value="Genomic_DNA"/>
</dbReference>
<reference evidence="5" key="3">
    <citation type="submission" date="2018-08" db="EMBL/GenBank/DDBJ databases">
        <title>Leveraging single-cell genomics to expand the Fungal Tree of Life.</title>
        <authorList>
            <consortium name="DOE Joint Genome Institute"/>
            <person name="Ahrendt S.R."/>
            <person name="Quandt C.A."/>
            <person name="Ciobanu D."/>
            <person name="Clum A."/>
            <person name="Salamov A."/>
            <person name="Andreopoulos B."/>
            <person name="Cheng J.-F."/>
            <person name="Woyke T."/>
            <person name="Pelin A."/>
            <person name="Henrissat B."/>
            <person name="Reynolds N."/>
            <person name="Benny G.L."/>
            <person name="Smith M.E."/>
            <person name="James T.Y."/>
            <person name="Grigoriev I.V."/>
        </authorList>
    </citation>
    <scope>NUCLEOTIDE SEQUENCE</scope>
    <source>
        <strain evidence="5">CSF55</strain>
    </source>
</reference>
<evidence type="ECO:0000256" key="2">
    <source>
        <dbReference type="ARBA" id="ARBA00023186"/>
    </source>
</evidence>
<dbReference type="HOGENOM" id="CLU_122140_2_1_1"/>
<dbReference type="InterPro" id="IPR009053">
    <property type="entry name" value="Prefoldin"/>
</dbReference>
<feature type="coiled-coil region" evidence="3">
    <location>
        <begin position="78"/>
        <end position="112"/>
    </location>
</feature>
<dbReference type="GO" id="GO:0005737">
    <property type="term" value="C:cytoplasm"/>
    <property type="evidence" value="ECO:0007669"/>
    <property type="project" value="TreeGrafter"/>
</dbReference>
<evidence type="ECO:0000313" key="6">
    <source>
        <dbReference type="Proteomes" id="UP000030755"/>
    </source>
</evidence>
<proteinExistence type="inferred from homology"/>
<gene>
    <name evidence="4" type="ORF">O9G_001346</name>
    <name evidence="5" type="ORF">ROZALSC1DRAFT_29448</name>
</gene>
<dbReference type="PANTHER" id="PTHR20903:SF0">
    <property type="entry name" value="PREFOLDIN SUBUNIT 1"/>
    <property type="match status" value="1"/>
</dbReference>
<accession>A0A075AV58</accession>
<dbReference type="PANTHER" id="PTHR20903">
    <property type="entry name" value="PREFOLDIN SUBUNIT 1-RELATED"/>
    <property type="match status" value="1"/>
</dbReference>
<dbReference type="Proteomes" id="UP000030755">
    <property type="component" value="Unassembled WGS sequence"/>
</dbReference>
<dbReference type="EMBL" id="ML005338">
    <property type="protein sequence ID" value="RKP18907.1"/>
    <property type="molecule type" value="Genomic_DNA"/>
</dbReference>
<comment type="similarity">
    <text evidence="1">Belongs to the prefoldin subunit beta family.</text>
</comment>
<organism evidence="4 6">
    <name type="scientific">Rozella allomycis (strain CSF55)</name>
    <dbReference type="NCBI Taxonomy" id="988480"/>
    <lineage>
        <taxon>Eukaryota</taxon>
        <taxon>Fungi</taxon>
        <taxon>Fungi incertae sedis</taxon>
        <taxon>Cryptomycota</taxon>
        <taxon>Cryptomycota incertae sedis</taxon>
        <taxon>Rozella</taxon>
    </lineage>
</organism>
<keyword evidence="6" id="KW-1185">Reference proteome</keyword>
<reference evidence="4 6" key="1">
    <citation type="journal article" date="2013" name="Curr. Biol.">
        <title>Shared signatures of parasitism and phylogenomics unite Cryptomycota and microsporidia.</title>
        <authorList>
            <person name="James T.Y."/>
            <person name="Pelin A."/>
            <person name="Bonen L."/>
            <person name="Ahrendt S."/>
            <person name="Sain D."/>
            <person name="Corradi N."/>
            <person name="Stajich J.E."/>
        </authorList>
    </citation>
    <scope>NUCLEOTIDE SEQUENCE [LARGE SCALE GENOMIC DNA]</scope>
    <source>
        <strain evidence="4 6">CSF55</strain>
        <strain evidence="4 6">CSF55</strain>
    </source>
</reference>
<keyword evidence="2" id="KW-0143">Chaperone</keyword>
<dbReference type="SUPFAM" id="SSF46579">
    <property type="entry name" value="Prefoldin"/>
    <property type="match status" value="1"/>
</dbReference>
<dbReference type="Gene3D" id="1.10.287.370">
    <property type="match status" value="1"/>
</dbReference>
<protein>
    <submittedName>
        <fullName evidence="5">Prefoldin</fullName>
    </submittedName>
</protein>
<evidence type="ECO:0000313" key="7">
    <source>
        <dbReference type="Proteomes" id="UP000281549"/>
    </source>
</evidence>
<dbReference type="AlphaFoldDB" id="A0A075AV58"/>
<dbReference type="GO" id="GO:0016272">
    <property type="term" value="C:prefoldin complex"/>
    <property type="evidence" value="ECO:0007669"/>
    <property type="project" value="InterPro"/>
</dbReference>
<keyword evidence="3" id="KW-0175">Coiled coil</keyword>
<sequence length="122" mass="14216">MTSIAISDDEIKKSFVESQAKMIEFQRQLNSVRSQIQAKDHERRAAMLTLREVSLFENVPLYKAVGRMFLKDTKENILSGLNSKIESSKDEVAKLEKNAEYFDRNLKDVESSLRELLQKRYE</sequence>
<evidence type="ECO:0000256" key="1">
    <source>
        <dbReference type="ARBA" id="ARBA00008045"/>
    </source>
</evidence>